<organism evidence="3 4">
    <name type="scientific">Amnimonas aquatica</name>
    <dbReference type="NCBI Taxonomy" id="2094561"/>
    <lineage>
        <taxon>Bacteria</taxon>
        <taxon>Pseudomonadati</taxon>
        <taxon>Pseudomonadota</taxon>
        <taxon>Gammaproteobacteria</taxon>
        <taxon>Moraxellales</taxon>
        <taxon>Moraxellaceae</taxon>
        <taxon>Amnimonas</taxon>
    </lineage>
</organism>
<dbReference type="InterPro" id="IPR010559">
    <property type="entry name" value="Sig_transdc_His_kin_internal"/>
</dbReference>
<name>A0A2P6ATG4_9GAMM</name>
<dbReference type="Pfam" id="PF06580">
    <property type="entry name" value="His_kinase"/>
    <property type="match status" value="1"/>
</dbReference>
<gene>
    <name evidence="3" type="ORF">C5O18_04210</name>
</gene>
<feature type="domain" description="Signal transduction histidine kinase internal region" evidence="2">
    <location>
        <begin position="208"/>
        <end position="285"/>
    </location>
</feature>
<dbReference type="EMBL" id="PTQZ01000067">
    <property type="protein sequence ID" value="PQA46755.1"/>
    <property type="molecule type" value="Genomic_DNA"/>
</dbReference>
<feature type="transmembrane region" description="Helical" evidence="1">
    <location>
        <begin position="95"/>
        <end position="119"/>
    </location>
</feature>
<dbReference type="Proteomes" id="UP000243900">
    <property type="component" value="Unassembled WGS sequence"/>
</dbReference>
<reference evidence="4" key="1">
    <citation type="submission" date="2018-02" db="EMBL/GenBank/DDBJ databases">
        <title>Genome sequencing of Solimonas sp. HR-BB.</title>
        <authorList>
            <person name="Lee Y."/>
            <person name="Jeon C.O."/>
        </authorList>
    </citation>
    <scope>NUCLEOTIDE SEQUENCE [LARGE SCALE GENOMIC DNA]</scope>
    <source>
        <strain evidence="4">HR-E</strain>
    </source>
</reference>
<keyword evidence="4" id="KW-1185">Reference proteome</keyword>
<evidence type="ECO:0000313" key="4">
    <source>
        <dbReference type="Proteomes" id="UP000243900"/>
    </source>
</evidence>
<accession>A0A2P6ATG4</accession>
<keyword evidence="1" id="KW-0812">Transmembrane</keyword>
<evidence type="ECO:0000256" key="1">
    <source>
        <dbReference type="SAM" id="Phobius"/>
    </source>
</evidence>
<keyword evidence="1" id="KW-1133">Transmembrane helix</keyword>
<feature type="transmembrane region" description="Helical" evidence="1">
    <location>
        <begin position="73"/>
        <end position="89"/>
    </location>
</feature>
<evidence type="ECO:0000313" key="3">
    <source>
        <dbReference type="EMBL" id="PQA46755.1"/>
    </source>
</evidence>
<dbReference type="InterPro" id="IPR050640">
    <property type="entry name" value="Bact_2-comp_sensor_kinase"/>
</dbReference>
<feature type="transmembrane region" description="Helical" evidence="1">
    <location>
        <begin position="174"/>
        <end position="193"/>
    </location>
</feature>
<dbReference type="GO" id="GO:0000155">
    <property type="term" value="F:phosphorelay sensor kinase activity"/>
    <property type="evidence" value="ECO:0007669"/>
    <property type="project" value="InterPro"/>
</dbReference>
<dbReference type="GO" id="GO:0016020">
    <property type="term" value="C:membrane"/>
    <property type="evidence" value="ECO:0007669"/>
    <property type="project" value="InterPro"/>
</dbReference>
<feature type="transmembrane region" description="Helical" evidence="1">
    <location>
        <begin position="131"/>
        <end position="154"/>
    </location>
</feature>
<keyword evidence="1" id="KW-0472">Membrane</keyword>
<sequence length="402" mass="44607">MCGHYISACPFPTPAIPAMAARREGRRGCLADGLAGGHTAVMPLTHDNNDKAQAAHGDFWLPDFCSRSSHRRIAGLAVLISLLLLVAQSPELWPFPVWDFLLLLGLSGAVMAVSFFLICRWRRRMAGWSHLAVAASVITIILVNLVWLSLAGIALLDQLGLPMLSFVSNEYSAIFRHLLISGLFAGLFMRYLTLQAQLREREKAALQARLEALQARIQPHFLFNSMNIIASLIAIDPDKAEQAVEDLATLFRASLRDSADVGLDEELALCRRYANIEELRLGDRLHIDWQVPENAGSVRIPLLTLQPLLENAIRHGVELSAVRCDIMLAVHISDDLVSVLLSNPLPAGERRTGNQMSMRNVAERLRARFGPQAKLQAAEENGYYVTRLSYPRGSGRMERKPH</sequence>
<dbReference type="PANTHER" id="PTHR34220">
    <property type="entry name" value="SENSOR HISTIDINE KINASE YPDA"/>
    <property type="match status" value="1"/>
</dbReference>
<comment type="caution">
    <text evidence="3">The sequence shown here is derived from an EMBL/GenBank/DDBJ whole genome shotgun (WGS) entry which is preliminary data.</text>
</comment>
<dbReference type="PANTHER" id="PTHR34220:SF7">
    <property type="entry name" value="SENSOR HISTIDINE KINASE YPDA"/>
    <property type="match status" value="1"/>
</dbReference>
<evidence type="ECO:0000259" key="2">
    <source>
        <dbReference type="Pfam" id="PF06580"/>
    </source>
</evidence>
<proteinExistence type="predicted"/>
<protein>
    <recommendedName>
        <fullName evidence="2">Signal transduction histidine kinase internal region domain-containing protein</fullName>
    </recommendedName>
</protein>
<dbReference type="AlphaFoldDB" id="A0A2P6ATG4"/>